<name>A0A918C6H3_9ACTN</name>
<gene>
    <name evidence="1" type="ORF">GCM10010280_64800</name>
</gene>
<protein>
    <submittedName>
        <fullName evidence="1">Uncharacterized protein</fullName>
    </submittedName>
</protein>
<evidence type="ECO:0000313" key="2">
    <source>
        <dbReference type="Proteomes" id="UP000656732"/>
    </source>
</evidence>
<dbReference type="Proteomes" id="UP000656732">
    <property type="component" value="Unassembled WGS sequence"/>
</dbReference>
<dbReference type="EMBL" id="BMTU01000021">
    <property type="protein sequence ID" value="GGR08128.1"/>
    <property type="molecule type" value="Genomic_DNA"/>
</dbReference>
<proteinExistence type="predicted"/>
<sequence>MTTNAMWNRTEPLMPADPVRDCRWSDHHRSIMVIPTVSPVPKPVETTSPNVIGGDGGEGLRQGWVERAVRTPQTFPEQVTAALQLPHSDTDGFPPIRTHGGQSNESVSRSQLGLAETLLTSRAAHEYAYTWLAHIERKRFTEQTRQHGSLQVIH</sequence>
<keyword evidence="2" id="KW-1185">Reference proteome</keyword>
<evidence type="ECO:0000313" key="1">
    <source>
        <dbReference type="EMBL" id="GGR08128.1"/>
    </source>
</evidence>
<reference evidence="1" key="1">
    <citation type="journal article" date="2014" name="Int. J. Syst. Evol. Microbiol.">
        <title>Complete genome sequence of Corynebacterium casei LMG S-19264T (=DSM 44701T), isolated from a smear-ripened cheese.</title>
        <authorList>
            <consortium name="US DOE Joint Genome Institute (JGI-PGF)"/>
            <person name="Walter F."/>
            <person name="Albersmeier A."/>
            <person name="Kalinowski J."/>
            <person name="Ruckert C."/>
        </authorList>
    </citation>
    <scope>NUCLEOTIDE SEQUENCE</scope>
    <source>
        <strain evidence="1">JCM 4403</strain>
    </source>
</reference>
<organism evidence="1 2">
    <name type="scientific">Streptomyces pilosus</name>
    <dbReference type="NCBI Taxonomy" id="28893"/>
    <lineage>
        <taxon>Bacteria</taxon>
        <taxon>Bacillati</taxon>
        <taxon>Actinomycetota</taxon>
        <taxon>Actinomycetes</taxon>
        <taxon>Kitasatosporales</taxon>
        <taxon>Streptomycetaceae</taxon>
        <taxon>Streptomyces</taxon>
    </lineage>
</organism>
<accession>A0A918C6H3</accession>
<reference evidence="1" key="2">
    <citation type="submission" date="2020-09" db="EMBL/GenBank/DDBJ databases">
        <authorList>
            <person name="Sun Q."/>
            <person name="Ohkuma M."/>
        </authorList>
    </citation>
    <scope>NUCLEOTIDE SEQUENCE</scope>
    <source>
        <strain evidence="1">JCM 4403</strain>
    </source>
</reference>
<dbReference type="AlphaFoldDB" id="A0A918C6H3"/>
<comment type="caution">
    <text evidence="1">The sequence shown here is derived from an EMBL/GenBank/DDBJ whole genome shotgun (WGS) entry which is preliminary data.</text>
</comment>